<sequence length="214" mass="24244">MQRREIDAALAQRQAAPLQRLGGRRQLEQHGRPQQDLHQQRRVAQQFHIAQRQAAHQRIDAAARQPDGHAQHRGADTGQHHQHHRVQRAGQDGVGDRVGRRVRQQRHADLEARGPLQEVEADRQPQPLQVIAQDEAAGDHQQRQRRAHRALPQLAAQGAGRLAAGAQRRRRHRRRIRHGVAHRNGGAYCRPPSVHSLFRPRGSLSGDFSPSERS</sequence>
<dbReference type="EMBL" id="CADIJR010000065">
    <property type="protein sequence ID" value="CAB3692135.1"/>
    <property type="molecule type" value="Genomic_DNA"/>
</dbReference>
<feature type="compositionally biased region" description="Basic residues" evidence="1">
    <location>
        <begin position="167"/>
        <end position="181"/>
    </location>
</feature>
<feature type="compositionally biased region" description="Low complexity" evidence="1">
    <location>
        <begin position="8"/>
        <end position="21"/>
    </location>
</feature>
<evidence type="ECO:0000256" key="1">
    <source>
        <dbReference type="SAM" id="MobiDB-lite"/>
    </source>
</evidence>
<evidence type="ECO:0000313" key="3">
    <source>
        <dbReference type="Proteomes" id="UP000507979"/>
    </source>
</evidence>
<dbReference type="AlphaFoldDB" id="A0A6J5B4X6"/>
<feature type="compositionally biased region" description="Basic and acidic residues" evidence="1">
    <location>
        <begin position="57"/>
        <end position="79"/>
    </location>
</feature>
<organism evidence="2 3">
    <name type="scientific">Achromobacter insuavis</name>
    <dbReference type="NCBI Taxonomy" id="1287735"/>
    <lineage>
        <taxon>Bacteria</taxon>
        <taxon>Pseudomonadati</taxon>
        <taxon>Pseudomonadota</taxon>
        <taxon>Betaproteobacteria</taxon>
        <taxon>Burkholderiales</taxon>
        <taxon>Alcaligenaceae</taxon>
        <taxon>Achromobacter</taxon>
    </lineage>
</organism>
<feature type="region of interest" description="Disordered" evidence="1">
    <location>
        <begin position="157"/>
        <end position="214"/>
    </location>
</feature>
<dbReference type="Proteomes" id="UP000507979">
    <property type="component" value="Unassembled WGS sequence"/>
</dbReference>
<evidence type="ECO:0000313" key="2">
    <source>
        <dbReference type="EMBL" id="CAB3692135.1"/>
    </source>
</evidence>
<feature type="region of interest" description="Disordered" evidence="1">
    <location>
        <begin position="1"/>
        <end position="100"/>
    </location>
</feature>
<feature type="compositionally biased region" description="Basic and acidic residues" evidence="1">
    <location>
        <begin position="25"/>
        <end position="39"/>
    </location>
</feature>
<protein>
    <submittedName>
        <fullName evidence="2">Uncharacterized protein</fullName>
    </submittedName>
</protein>
<reference evidence="2 3" key="1">
    <citation type="submission" date="2020-04" db="EMBL/GenBank/DDBJ databases">
        <authorList>
            <person name="De Canck E."/>
        </authorList>
    </citation>
    <scope>NUCLEOTIDE SEQUENCE [LARGE SCALE GENOMIC DNA]</scope>
    <source>
        <strain evidence="2 3">LMG 26845</strain>
    </source>
</reference>
<keyword evidence="3" id="KW-1185">Reference proteome</keyword>
<name>A0A6J5B4X6_9BURK</name>
<accession>A0A6J5B4X6</accession>
<feature type="compositionally biased region" description="Low complexity" evidence="1">
    <location>
        <begin position="157"/>
        <end position="166"/>
    </location>
</feature>
<proteinExistence type="predicted"/>
<gene>
    <name evidence="2" type="ORF">LMG26845_04798</name>
</gene>